<gene>
    <name evidence="1" type="ORF">BDV29DRAFT_156857</name>
</gene>
<evidence type="ECO:0000313" key="2">
    <source>
        <dbReference type="Proteomes" id="UP000326565"/>
    </source>
</evidence>
<dbReference type="OrthoDB" id="4332097at2759"/>
<dbReference type="AlphaFoldDB" id="A0A5N5X4J6"/>
<dbReference type="Proteomes" id="UP000326565">
    <property type="component" value="Unassembled WGS sequence"/>
</dbReference>
<reference evidence="1 2" key="1">
    <citation type="submission" date="2019-04" db="EMBL/GenBank/DDBJ databases">
        <title>Friends and foes A comparative genomics study of 23 Aspergillus species from section Flavi.</title>
        <authorList>
            <consortium name="DOE Joint Genome Institute"/>
            <person name="Kjaerbolling I."/>
            <person name="Vesth T."/>
            <person name="Frisvad J.C."/>
            <person name="Nybo J.L."/>
            <person name="Theobald S."/>
            <person name="Kildgaard S."/>
            <person name="Isbrandt T."/>
            <person name="Kuo A."/>
            <person name="Sato A."/>
            <person name="Lyhne E.K."/>
            <person name="Kogle M.E."/>
            <person name="Wiebenga A."/>
            <person name="Kun R.S."/>
            <person name="Lubbers R.J."/>
            <person name="Makela M.R."/>
            <person name="Barry K."/>
            <person name="Chovatia M."/>
            <person name="Clum A."/>
            <person name="Daum C."/>
            <person name="Haridas S."/>
            <person name="He G."/>
            <person name="LaButti K."/>
            <person name="Lipzen A."/>
            <person name="Mondo S."/>
            <person name="Riley R."/>
            <person name="Salamov A."/>
            <person name="Simmons B.A."/>
            <person name="Magnuson J.K."/>
            <person name="Henrissat B."/>
            <person name="Mortensen U.H."/>
            <person name="Larsen T.O."/>
            <person name="Devries R.P."/>
            <person name="Grigoriev I.V."/>
            <person name="Machida M."/>
            <person name="Baker S.E."/>
            <person name="Andersen M.R."/>
        </authorList>
    </citation>
    <scope>NUCLEOTIDE SEQUENCE [LARGE SCALE GENOMIC DNA]</scope>
    <source>
        <strain evidence="1 2">CBS 151.66</strain>
    </source>
</reference>
<accession>A0A5N5X4J6</accession>
<keyword evidence="2" id="KW-1185">Reference proteome</keyword>
<name>A0A5N5X4J6_9EURO</name>
<proteinExistence type="predicted"/>
<evidence type="ECO:0000313" key="1">
    <source>
        <dbReference type="EMBL" id="KAB8074260.1"/>
    </source>
</evidence>
<organism evidence="1 2">
    <name type="scientific">Aspergillus leporis</name>
    <dbReference type="NCBI Taxonomy" id="41062"/>
    <lineage>
        <taxon>Eukaryota</taxon>
        <taxon>Fungi</taxon>
        <taxon>Dikarya</taxon>
        <taxon>Ascomycota</taxon>
        <taxon>Pezizomycotina</taxon>
        <taxon>Eurotiomycetes</taxon>
        <taxon>Eurotiomycetidae</taxon>
        <taxon>Eurotiales</taxon>
        <taxon>Aspergillaceae</taxon>
        <taxon>Aspergillus</taxon>
        <taxon>Aspergillus subgen. Circumdati</taxon>
    </lineage>
</organism>
<sequence length="111" mass="12425">MRVYVGKLTSESKTAENEVITLIFNGGFRQGATVALTGQWTKSYAGEPKANYHFNGTVTKLSGDSIEIFKGEKAYYWFEGKASNDKLSLTMKKQDNSYYGKAELSLVFKED</sequence>
<dbReference type="EMBL" id="ML732213">
    <property type="protein sequence ID" value="KAB8074260.1"/>
    <property type="molecule type" value="Genomic_DNA"/>
</dbReference>
<protein>
    <submittedName>
        <fullName evidence="1">Uncharacterized protein</fullName>
    </submittedName>
</protein>